<dbReference type="EMBL" id="QGDH01000061">
    <property type="protein sequence ID" value="RAR11017.1"/>
    <property type="molecule type" value="Genomic_DNA"/>
</dbReference>
<evidence type="ECO:0000256" key="2">
    <source>
        <dbReference type="ARBA" id="ARBA00022692"/>
    </source>
</evidence>
<evidence type="ECO:0000313" key="9">
    <source>
        <dbReference type="EMBL" id="RAR11017.1"/>
    </source>
</evidence>
<feature type="transmembrane region" description="Helical" evidence="7">
    <location>
        <begin position="94"/>
        <end position="118"/>
    </location>
</feature>
<name>A0A364N3C2_STELY</name>
<feature type="transmembrane region" description="Helical" evidence="7">
    <location>
        <begin position="130"/>
        <end position="150"/>
    </location>
</feature>
<dbReference type="OrthoDB" id="10017208at2759"/>
<organism evidence="9 10">
    <name type="scientific">Stemphylium lycopersici</name>
    <name type="common">Tomato gray leaf spot disease fungus</name>
    <name type="synonym">Thyrospora lycopersici</name>
    <dbReference type="NCBI Taxonomy" id="183478"/>
    <lineage>
        <taxon>Eukaryota</taxon>
        <taxon>Fungi</taxon>
        <taxon>Dikarya</taxon>
        <taxon>Ascomycota</taxon>
        <taxon>Pezizomycotina</taxon>
        <taxon>Dothideomycetes</taxon>
        <taxon>Pleosporomycetidae</taxon>
        <taxon>Pleosporales</taxon>
        <taxon>Pleosporineae</taxon>
        <taxon>Pleosporaceae</taxon>
        <taxon>Stemphylium</taxon>
    </lineage>
</organism>
<evidence type="ECO:0000259" key="8">
    <source>
        <dbReference type="Pfam" id="PF20684"/>
    </source>
</evidence>
<dbReference type="InterPro" id="IPR049326">
    <property type="entry name" value="Rhodopsin_dom_fungi"/>
</dbReference>
<feature type="transmembrane region" description="Helical" evidence="7">
    <location>
        <begin position="254"/>
        <end position="272"/>
    </location>
</feature>
<dbReference type="InterPro" id="IPR052337">
    <property type="entry name" value="SAT4-like"/>
</dbReference>
<reference evidence="10" key="1">
    <citation type="submission" date="2018-05" db="EMBL/GenBank/DDBJ databases">
        <title>Draft genome sequence of Stemphylium lycopersici strain CIDEFI 213.</title>
        <authorList>
            <person name="Medina R."/>
            <person name="Franco M.E.E."/>
            <person name="Lucentini C.G."/>
            <person name="Saparrat M.C.N."/>
            <person name="Balatti P.A."/>
        </authorList>
    </citation>
    <scope>NUCLEOTIDE SEQUENCE [LARGE SCALE GENOMIC DNA]</scope>
    <source>
        <strain evidence="10">CIDEFI 213</strain>
    </source>
</reference>
<evidence type="ECO:0000256" key="7">
    <source>
        <dbReference type="SAM" id="Phobius"/>
    </source>
</evidence>
<keyword evidence="2 7" id="KW-0812">Transmembrane</keyword>
<protein>
    <submittedName>
        <fullName evidence="9">Integral membrane protein</fullName>
    </submittedName>
</protein>
<evidence type="ECO:0000256" key="4">
    <source>
        <dbReference type="ARBA" id="ARBA00023136"/>
    </source>
</evidence>
<feature type="transmembrane region" description="Helical" evidence="7">
    <location>
        <begin position="51"/>
        <end position="74"/>
    </location>
</feature>
<dbReference type="Proteomes" id="UP000249619">
    <property type="component" value="Unassembled WGS sequence"/>
</dbReference>
<evidence type="ECO:0000313" key="10">
    <source>
        <dbReference type="Proteomes" id="UP000249619"/>
    </source>
</evidence>
<evidence type="ECO:0000256" key="1">
    <source>
        <dbReference type="ARBA" id="ARBA00004141"/>
    </source>
</evidence>
<evidence type="ECO:0000256" key="5">
    <source>
        <dbReference type="ARBA" id="ARBA00038359"/>
    </source>
</evidence>
<keyword evidence="10" id="KW-1185">Reference proteome</keyword>
<evidence type="ECO:0000256" key="6">
    <source>
        <dbReference type="SAM" id="MobiDB-lite"/>
    </source>
</evidence>
<dbReference type="PANTHER" id="PTHR33048">
    <property type="entry name" value="PTH11-LIKE INTEGRAL MEMBRANE PROTEIN (AFU_ORTHOLOGUE AFUA_5G11245)"/>
    <property type="match status" value="1"/>
</dbReference>
<dbReference type="PANTHER" id="PTHR33048:SF64">
    <property type="entry name" value="INTEGRAL MEMBRANE PROTEIN"/>
    <property type="match status" value="1"/>
</dbReference>
<comment type="caution">
    <text evidence="9">The sequence shown here is derived from an EMBL/GenBank/DDBJ whole genome shotgun (WGS) entry which is preliminary data.</text>
</comment>
<feature type="domain" description="Rhodopsin" evidence="8">
    <location>
        <begin position="35"/>
        <end position="269"/>
    </location>
</feature>
<keyword evidence="4 7" id="KW-0472">Membrane</keyword>
<sequence length="407" mass="44398">MGWAYNTPDDLETDGPHIAALAIILTVASLLILSLRLYVRGWMIKTIGADDWTLIVTWIASCGFAVVSIVQTKWGLGLHLLEDMPNENVYNFGLIQYIGAPFYITSILGFKLSLMLTYLRFMPKGTARTVNIVVIVACTLFHLSFLIVQLNLCQPIAKQWDPMITGGQCILAVPFYTSMAALTIVFDITVMFLPFPVLLKSSIQKRKKVVLLGLLALGTFITIIQVLRIRTVRNLSNYLDSGSLIMWSTVENNLGIIVVAIPTLAPLFKYFVDKTQKSSSGNSGLRSRALYALKSKRGTRQVSIPLGSGVHSTHHGRGPSERGSEDSILSDAGAITKKTEVTVSSDVLEEADRSVELVRPTPPSGLMVSGYDNLSCLPLIVVSSGCVAQLSITPEVVPCHMSQLVPT</sequence>
<dbReference type="Pfam" id="PF20684">
    <property type="entry name" value="Fung_rhodopsin"/>
    <property type="match status" value="1"/>
</dbReference>
<gene>
    <name evidence="9" type="ORF">DDE83_004774</name>
</gene>
<dbReference type="GO" id="GO:0016020">
    <property type="term" value="C:membrane"/>
    <property type="evidence" value="ECO:0007669"/>
    <property type="project" value="UniProtKB-SubCell"/>
</dbReference>
<feature type="transmembrane region" description="Helical" evidence="7">
    <location>
        <begin position="209"/>
        <end position="229"/>
    </location>
</feature>
<feature type="transmembrane region" description="Helical" evidence="7">
    <location>
        <begin position="170"/>
        <end position="197"/>
    </location>
</feature>
<dbReference type="AlphaFoldDB" id="A0A364N3C2"/>
<feature type="region of interest" description="Disordered" evidence="6">
    <location>
        <begin position="303"/>
        <end position="327"/>
    </location>
</feature>
<proteinExistence type="inferred from homology"/>
<feature type="transmembrane region" description="Helical" evidence="7">
    <location>
        <begin position="18"/>
        <end position="39"/>
    </location>
</feature>
<keyword evidence="3 7" id="KW-1133">Transmembrane helix</keyword>
<evidence type="ECO:0000256" key="3">
    <source>
        <dbReference type="ARBA" id="ARBA00022989"/>
    </source>
</evidence>
<accession>A0A364N3C2</accession>
<comment type="subcellular location">
    <subcellularLocation>
        <location evidence="1">Membrane</location>
        <topology evidence="1">Multi-pass membrane protein</topology>
    </subcellularLocation>
</comment>
<comment type="similarity">
    <text evidence="5">Belongs to the SAT4 family.</text>
</comment>